<dbReference type="Gene3D" id="1.20.1420.20">
    <property type="entry name" value="M75 peptidase, HXXE motif"/>
    <property type="match status" value="1"/>
</dbReference>
<dbReference type="InterPro" id="IPR038352">
    <property type="entry name" value="Imelysin_sf"/>
</dbReference>
<feature type="signal peptide" evidence="3">
    <location>
        <begin position="1"/>
        <end position="20"/>
    </location>
</feature>
<accession>A0AAE2ZIN4</accession>
<dbReference type="Pfam" id="PF09375">
    <property type="entry name" value="Peptidase_M75"/>
    <property type="match status" value="1"/>
</dbReference>
<dbReference type="Proteomes" id="UP001196509">
    <property type="component" value="Unassembled WGS sequence"/>
</dbReference>
<evidence type="ECO:0000256" key="1">
    <source>
        <dbReference type="ARBA" id="ARBA00004196"/>
    </source>
</evidence>
<feature type="domain" description="Imelysin-like" evidence="4">
    <location>
        <begin position="43"/>
        <end position="332"/>
    </location>
</feature>
<gene>
    <name evidence="5" type="ORF">K1W69_00610</name>
</gene>
<dbReference type="AlphaFoldDB" id="A0AAE2ZIN4"/>
<evidence type="ECO:0000256" key="3">
    <source>
        <dbReference type="SAM" id="SignalP"/>
    </source>
</evidence>
<feature type="chain" id="PRO_5042154771" description="Imelysin-like domain-containing protein" evidence="3">
    <location>
        <begin position="21"/>
        <end position="365"/>
    </location>
</feature>
<dbReference type="CDD" id="cd14659">
    <property type="entry name" value="Imelysin-like_IPPA"/>
    <property type="match status" value="1"/>
</dbReference>
<keyword evidence="6" id="KW-1185">Reference proteome</keyword>
<evidence type="ECO:0000259" key="4">
    <source>
        <dbReference type="Pfam" id="PF09375"/>
    </source>
</evidence>
<reference evidence="5" key="1">
    <citation type="submission" date="2021-08" db="EMBL/GenBank/DDBJ databases">
        <title>Hoeflea bacterium WL0058 sp. nov., isolated from the sediment.</title>
        <authorList>
            <person name="Wang L."/>
            <person name="Zhang D."/>
        </authorList>
    </citation>
    <scope>NUCLEOTIDE SEQUENCE</scope>
    <source>
        <strain evidence="5">WL0058</strain>
    </source>
</reference>
<dbReference type="GO" id="GO:0030313">
    <property type="term" value="C:cell envelope"/>
    <property type="evidence" value="ECO:0007669"/>
    <property type="project" value="UniProtKB-SubCell"/>
</dbReference>
<dbReference type="InterPro" id="IPR018976">
    <property type="entry name" value="Imelysin-like"/>
</dbReference>
<keyword evidence="2 3" id="KW-0732">Signal</keyword>
<protein>
    <recommendedName>
        <fullName evidence="4">Imelysin-like domain-containing protein</fullName>
    </recommendedName>
</protein>
<name>A0AAE2ZIN4_9HYPH</name>
<organism evidence="5 6">
    <name type="scientific">Flavimaribacter sediminis</name>
    <dbReference type="NCBI Taxonomy" id="2865987"/>
    <lineage>
        <taxon>Bacteria</taxon>
        <taxon>Pseudomonadati</taxon>
        <taxon>Pseudomonadota</taxon>
        <taxon>Alphaproteobacteria</taxon>
        <taxon>Hyphomicrobiales</taxon>
        <taxon>Rhizobiaceae</taxon>
        <taxon>Flavimaribacter</taxon>
    </lineage>
</organism>
<dbReference type="EMBL" id="JAICBX010000001">
    <property type="protein sequence ID" value="MBW8635671.1"/>
    <property type="molecule type" value="Genomic_DNA"/>
</dbReference>
<dbReference type="RefSeq" id="WP_220226400.1">
    <property type="nucleotide sequence ID" value="NZ_JAICBX010000001.1"/>
</dbReference>
<proteinExistence type="predicted"/>
<dbReference type="InterPro" id="IPR034984">
    <property type="entry name" value="Imelysin-like_IPPA"/>
</dbReference>
<sequence>MIKSLAIACLLAFLTTSSLAQTLEPDSEGFMSGIVDRAIDDYIRPSFARLAATTQDLQGTLSDYCEHPSESALMTVHAQFGDVVKAWSAVEFLRFGPLIDDNRLERLYFWPDRRGLALKRITQALREQEDDVTSAQALAEKSVAIQGLGALDYLLYGTGSEELGDDAPSGRFRCGFALGVATNMAIISAELRDDWANPDGYSALLKNPADDNPVYRTPLEAASEFRDAILEGLDIASDLKLKTALGEDSSRAAPKRSALWRSGQTFPALLANVEAIQELLDTAGFADGLPEEGQYLVNAVPFEFANVKRAIGAVNRPVEEAFSDPPLRGKLIYATIALDSLRDMIGDQMGAYLGFQPGFSSLDGD</sequence>
<evidence type="ECO:0000313" key="5">
    <source>
        <dbReference type="EMBL" id="MBW8635671.1"/>
    </source>
</evidence>
<comment type="caution">
    <text evidence="5">The sequence shown here is derived from an EMBL/GenBank/DDBJ whole genome shotgun (WGS) entry which is preliminary data.</text>
</comment>
<comment type="subcellular location">
    <subcellularLocation>
        <location evidence="1">Cell envelope</location>
    </subcellularLocation>
</comment>
<evidence type="ECO:0000313" key="6">
    <source>
        <dbReference type="Proteomes" id="UP001196509"/>
    </source>
</evidence>
<evidence type="ECO:0000256" key="2">
    <source>
        <dbReference type="ARBA" id="ARBA00022729"/>
    </source>
</evidence>